<evidence type="ECO:0000256" key="2">
    <source>
        <dbReference type="ARBA" id="ARBA00005013"/>
    </source>
</evidence>
<evidence type="ECO:0000259" key="7">
    <source>
        <dbReference type="SMART" id="SM00905"/>
    </source>
</evidence>
<dbReference type="AlphaFoldDB" id="A0A7W7GQC2"/>
<evidence type="ECO:0000256" key="5">
    <source>
        <dbReference type="ARBA" id="ARBA00023239"/>
    </source>
</evidence>
<dbReference type="InterPro" id="IPR043133">
    <property type="entry name" value="GTP-CH-I_C/QueF"/>
</dbReference>
<evidence type="ECO:0000256" key="3">
    <source>
        <dbReference type="ARBA" id="ARBA00005708"/>
    </source>
</evidence>
<comment type="catalytic activity">
    <reaction evidence="1 6">
        <text>7,8-dihydroneopterin = 6-hydroxymethyl-7,8-dihydropterin + glycolaldehyde</text>
        <dbReference type="Rhea" id="RHEA:10540"/>
        <dbReference type="ChEBI" id="CHEBI:17001"/>
        <dbReference type="ChEBI" id="CHEBI:17071"/>
        <dbReference type="ChEBI" id="CHEBI:44841"/>
        <dbReference type="EC" id="4.1.2.25"/>
    </reaction>
</comment>
<comment type="caution">
    <text evidence="8">The sequence shown here is derived from an EMBL/GenBank/DDBJ whole genome shotgun (WGS) entry which is preliminary data.</text>
</comment>
<comment type="similarity">
    <text evidence="3 6">Belongs to the DHNA family.</text>
</comment>
<dbReference type="RefSeq" id="WP_184241939.1">
    <property type="nucleotide sequence ID" value="NZ_JACHNA010000001.1"/>
</dbReference>
<reference evidence="8 9" key="1">
    <citation type="submission" date="2020-08" db="EMBL/GenBank/DDBJ databases">
        <title>Sequencing the genomes of 1000 actinobacteria strains.</title>
        <authorList>
            <person name="Klenk H.-P."/>
        </authorList>
    </citation>
    <scope>NUCLEOTIDE SEQUENCE [LARGE SCALE GENOMIC DNA]</scope>
    <source>
        <strain evidence="8 9">DSM 23974</strain>
    </source>
</reference>
<comment type="pathway">
    <text evidence="2 6">Cofactor biosynthesis; tetrahydrofolate biosynthesis; 2-amino-4-hydroxy-6-hydroxymethyl-7,8-dihydropteridine diphosphate from 7,8-dihydroneopterin triphosphate: step 3/4.</text>
</comment>
<organism evidence="8 9">
    <name type="scientific">Micrococcus cohnii</name>
    <dbReference type="NCBI Taxonomy" id="993416"/>
    <lineage>
        <taxon>Bacteria</taxon>
        <taxon>Bacillati</taxon>
        <taxon>Actinomycetota</taxon>
        <taxon>Actinomycetes</taxon>
        <taxon>Micrococcales</taxon>
        <taxon>Micrococcaceae</taxon>
        <taxon>Micrococcus</taxon>
    </lineage>
</organism>
<dbReference type="SMART" id="SM00905">
    <property type="entry name" value="FolB"/>
    <property type="match status" value="1"/>
</dbReference>
<dbReference type="InterPro" id="IPR006156">
    <property type="entry name" value="Dihydroneopterin_aldolase"/>
</dbReference>
<dbReference type="GO" id="GO:0004150">
    <property type="term" value="F:dihydroneopterin aldolase activity"/>
    <property type="evidence" value="ECO:0007669"/>
    <property type="project" value="UniProtKB-UniRule"/>
</dbReference>
<dbReference type="EC" id="4.1.2.25" evidence="6"/>
<keyword evidence="9" id="KW-1185">Reference proteome</keyword>
<evidence type="ECO:0000256" key="6">
    <source>
        <dbReference type="RuleBase" id="RU362079"/>
    </source>
</evidence>
<evidence type="ECO:0000313" key="9">
    <source>
        <dbReference type="Proteomes" id="UP000540191"/>
    </source>
</evidence>
<dbReference type="GO" id="GO:0005737">
    <property type="term" value="C:cytoplasm"/>
    <property type="evidence" value="ECO:0007669"/>
    <property type="project" value="TreeGrafter"/>
</dbReference>
<dbReference type="UniPathway" id="UPA00077">
    <property type="reaction ID" value="UER00154"/>
</dbReference>
<dbReference type="GO" id="GO:0046654">
    <property type="term" value="P:tetrahydrofolate biosynthetic process"/>
    <property type="evidence" value="ECO:0007669"/>
    <property type="project" value="UniProtKB-UniRule"/>
</dbReference>
<gene>
    <name evidence="8" type="ORF">HDA30_001842</name>
</gene>
<evidence type="ECO:0000256" key="4">
    <source>
        <dbReference type="ARBA" id="ARBA00022909"/>
    </source>
</evidence>
<proteinExistence type="inferred from homology"/>
<evidence type="ECO:0000313" key="8">
    <source>
        <dbReference type="EMBL" id="MBB4736334.1"/>
    </source>
</evidence>
<protein>
    <recommendedName>
        <fullName evidence="6">7,8-dihydroneopterin aldolase</fullName>
        <ecNumber evidence="6">4.1.2.25</ecNumber>
    </recommendedName>
</protein>
<keyword evidence="5 6" id="KW-0456">Lyase</keyword>
<evidence type="ECO:0000256" key="1">
    <source>
        <dbReference type="ARBA" id="ARBA00001353"/>
    </source>
</evidence>
<dbReference type="PANTHER" id="PTHR42844:SF1">
    <property type="entry name" value="DIHYDRONEOPTERIN ALDOLASE 1-RELATED"/>
    <property type="match status" value="1"/>
</dbReference>
<feature type="domain" description="Dihydroneopterin aldolase/epimerase" evidence="7">
    <location>
        <begin position="22"/>
        <end position="135"/>
    </location>
</feature>
<keyword evidence="4 6" id="KW-0289">Folate biosynthesis</keyword>
<dbReference type="PANTHER" id="PTHR42844">
    <property type="entry name" value="DIHYDRONEOPTERIN ALDOLASE 1-RELATED"/>
    <property type="match status" value="1"/>
</dbReference>
<dbReference type="EMBL" id="JACHNA010000001">
    <property type="protein sequence ID" value="MBB4736334.1"/>
    <property type="molecule type" value="Genomic_DNA"/>
</dbReference>
<dbReference type="Gene3D" id="3.30.1130.10">
    <property type="match status" value="1"/>
</dbReference>
<name>A0A7W7GQC2_9MICC</name>
<dbReference type="CDD" id="cd00534">
    <property type="entry name" value="DHNA_DHNTPE"/>
    <property type="match status" value="1"/>
</dbReference>
<sequence>MIRGHEHRGRDRREPPTELDRITLTGLTAYGYHGVLHREKREGQRFVTDVVMHVDAASPAESDDLALTVNYAEVADTVIELVTGESLDLIETLAERIAGAVLRTQPLVHVVEVTVHKPQAPIPHEFVDVSVTVRRVRGEE</sequence>
<dbReference type="Proteomes" id="UP000540191">
    <property type="component" value="Unassembled WGS sequence"/>
</dbReference>
<dbReference type="SUPFAM" id="SSF55620">
    <property type="entry name" value="Tetrahydrobiopterin biosynthesis enzymes-like"/>
    <property type="match status" value="1"/>
</dbReference>
<dbReference type="NCBIfam" id="TIGR00526">
    <property type="entry name" value="folB_dom"/>
    <property type="match status" value="1"/>
</dbReference>
<dbReference type="InterPro" id="IPR006157">
    <property type="entry name" value="FolB_dom"/>
</dbReference>
<dbReference type="FunFam" id="3.30.1130.10:FF:000003">
    <property type="entry name" value="7,8-dihydroneopterin aldolase"/>
    <property type="match status" value="1"/>
</dbReference>
<dbReference type="GO" id="GO:0046656">
    <property type="term" value="P:folic acid biosynthetic process"/>
    <property type="evidence" value="ECO:0007669"/>
    <property type="project" value="UniProtKB-UniRule"/>
</dbReference>
<dbReference type="NCBIfam" id="TIGR00525">
    <property type="entry name" value="folB"/>
    <property type="match status" value="1"/>
</dbReference>
<comment type="function">
    <text evidence="6">Catalyzes the conversion of 7,8-dihydroneopterin to 6-hydroxymethyl-7,8-dihydropterin.</text>
</comment>
<accession>A0A7W7GQC2</accession>
<dbReference type="Pfam" id="PF02152">
    <property type="entry name" value="FolB"/>
    <property type="match status" value="1"/>
</dbReference>